<keyword evidence="10 11" id="KW-0472">Membrane</keyword>
<evidence type="ECO:0000256" key="3">
    <source>
        <dbReference type="ARBA" id="ARBA00022475"/>
    </source>
</evidence>
<protein>
    <recommendedName>
        <fullName evidence="13">Cytochrome d ubiquinol oxidase subunit I</fullName>
    </recommendedName>
</protein>
<feature type="transmembrane region" description="Helical" evidence="11">
    <location>
        <begin position="458"/>
        <end position="482"/>
    </location>
</feature>
<feature type="transmembrane region" description="Helical" evidence="11">
    <location>
        <begin position="488"/>
        <end position="512"/>
    </location>
</feature>
<evidence type="ECO:0000256" key="9">
    <source>
        <dbReference type="ARBA" id="ARBA00023004"/>
    </source>
</evidence>
<keyword evidence="2" id="KW-0813">Transport</keyword>
<dbReference type="PANTHER" id="PTHR30365">
    <property type="entry name" value="CYTOCHROME D UBIQUINOL OXIDASE"/>
    <property type="match status" value="1"/>
</dbReference>
<dbReference type="GO" id="GO:0020037">
    <property type="term" value="F:heme binding"/>
    <property type="evidence" value="ECO:0007669"/>
    <property type="project" value="TreeGrafter"/>
</dbReference>
<proteinExistence type="predicted"/>
<evidence type="ECO:0000256" key="10">
    <source>
        <dbReference type="ARBA" id="ARBA00023136"/>
    </source>
</evidence>
<evidence type="ECO:0008006" key="13">
    <source>
        <dbReference type="Google" id="ProtNLM"/>
    </source>
</evidence>
<feature type="transmembrane region" description="Helical" evidence="11">
    <location>
        <begin position="336"/>
        <end position="359"/>
    </location>
</feature>
<evidence type="ECO:0000256" key="2">
    <source>
        <dbReference type="ARBA" id="ARBA00022448"/>
    </source>
</evidence>
<dbReference type="AlphaFoldDB" id="A0A3B1CGU8"/>
<feature type="transmembrane region" description="Helical" evidence="11">
    <location>
        <begin position="12"/>
        <end position="31"/>
    </location>
</feature>
<dbReference type="GO" id="GO:0046872">
    <property type="term" value="F:metal ion binding"/>
    <property type="evidence" value="ECO:0007669"/>
    <property type="project" value="UniProtKB-KW"/>
</dbReference>
<keyword evidence="9" id="KW-0408">Iron</keyword>
<reference evidence="12" key="1">
    <citation type="submission" date="2018-06" db="EMBL/GenBank/DDBJ databases">
        <authorList>
            <person name="Zhirakovskaya E."/>
        </authorList>
    </citation>
    <scope>NUCLEOTIDE SEQUENCE</scope>
</reference>
<keyword evidence="8 11" id="KW-1133">Transmembrane helix</keyword>
<dbReference type="GO" id="GO:0070069">
    <property type="term" value="C:cytochrome complex"/>
    <property type="evidence" value="ECO:0007669"/>
    <property type="project" value="InterPro"/>
</dbReference>
<keyword evidence="6" id="KW-0479">Metal-binding</keyword>
<evidence type="ECO:0000256" key="11">
    <source>
        <dbReference type="SAM" id="Phobius"/>
    </source>
</evidence>
<dbReference type="GO" id="GO:0016682">
    <property type="term" value="F:oxidoreductase activity, acting on diphenols and related substances as donors, oxygen as acceptor"/>
    <property type="evidence" value="ECO:0007669"/>
    <property type="project" value="TreeGrafter"/>
</dbReference>
<evidence type="ECO:0000256" key="4">
    <source>
        <dbReference type="ARBA" id="ARBA00022617"/>
    </source>
</evidence>
<feature type="transmembrane region" description="Helical" evidence="11">
    <location>
        <begin position="169"/>
        <end position="188"/>
    </location>
</feature>
<feature type="transmembrane region" description="Helical" evidence="11">
    <location>
        <begin position="260"/>
        <end position="281"/>
    </location>
</feature>
<keyword evidence="7" id="KW-0249">Electron transport</keyword>
<feature type="transmembrane region" description="Helical" evidence="11">
    <location>
        <begin position="293"/>
        <end position="316"/>
    </location>
</feature>
<dbReference type="EMBL" id="UOGC01000148">
    <property type="protein sequence ID" value="VAX23194.1"/>
    <property type="molecule type" value="Genomic_DNA"/>
</dbReference>
<keyword evidence="3" id="KW-1003">Cell membrane</keyword>
<dbReference type="PANTHER" id="PTHR30365:SF14">
    <property type="entry name" value="CYTOCHROME BD MENAQUINOL OXIDASE SUBUNIT I-RELATED"/>
    <property type="match status" value="1"/>
</dbReference>
<feature type="transmembrane region" description="Helical" evidence="11">
    <location>
        <begin position="131"/>
        <end position="154"/>
    </location>
</feature>
<evidence type="ECO:0000256" key="8">
    <source>
        <dbReference type="ARBA" id="ARBA00022989"/>
    </source>
</evidence>
<feature type="transmembrane region" description="Helical" evidence="11">
    <location>
        <begin position="83"/>
        <end position="110"/>
    </location>
</feature>
<keyword evidence="5 11" id="KW-0812">Transmembrane</keyword>
<organism evidence="12">
    <name type="scientific">hydrothermal vent metagenome</name>
    <dbReference type="NCBI Taxonomy" id="652676"/>
    <lineage>
        <taxon>unclassified sequences</taxon>
        <taxon>metagenomes</taxon>
        <taxon>ecological metagenomes</taxon>
    </lineage>
</organism>
<accession>A0A3B1CGU8</accession>
<dbReference type="GO" id="GO:0019646">
    <property type="term" value="P:aerobic electron transport chain"/>
    <property type="evidence" value="ECO:0007669"/>
    <property type="project" value="InterPro"/>
</dbReference>
<evidence type="ECO:0000313" key="12">
    <source>
        <dbReference type="EMBL" id="VAX23194.1"/>
    </source>
</evidence>
<gene>
    <name evidence="12" type="ORF">MNBD_NITROSPINAE01-1202</name>
</gene>
<name>A0A3B1CGU8_9ZZZZ</name>
<evidence type="ECO:0000256" key="6">
    <source>
        <dbReference type="ARBA" id="ARBA00022723"/>
    </source>
</evidence>
<comment type="subcellular location">
    <subcellularLocation>
        <location evidence="1">Cell membrane</location>
        <topology evidence="1">Multi-pass membrane protein</topology>
    </subcellularLocation>
</comment>
<keyword evidence="4" id="KW-0349">Heme</keyword>
<sequence length="535" mass="59656">MLFELMRSSRRFVWGLFLVLFATSFLVAPFSDSLVSQAFANEEEAVATEGATEAVESNEWKPQPPPNLELKDYPVVAGFNGRIVVWFVAQLHLFFAAFVLGVPIFVWVIEIIGVLTKDERYDRMAHEFQKVAMTGFSLAASFGGLLTLSLLTFYPDFMKYMASVFGETMIYYALMFFVESFFLYTYYYGWDKMKEGKAKYLHIALGLGLNMSGLVIMLLSNSWTSFMMSPAGLDEAGAFAGSTYAAMHNFLWSPLNIHRFIANIAYGGSLTAAYAAYKFLTAEKAADKAHYDWMGYTSFLVAVVGLLPLPFAGYWLTKEVYDYSQQMGITLMGGVFAWLFIMQAVLIGAIFLSANYYLWCSLGRSHGADRFRRMIPPLAWVIVIAFLLWFTPHTLVMTSKELSQIGGAHHPILGVFGVMAAKNTSVNTLILATFLSYQIFSRSNVRFVGDNFWAKNGTVIQVALYGAAMTNIVGLGVYSYFIPASVRIGLSVPQVVTTVVVLVVATIIDLLMSKHSEELGESKWGNMPVRSQYAL</sequence>
<feature type="non-terminal residue" evidence="12">
    <location>
        <position position="535"/>
    </location>
</feature>
<dbReference type="Pfam" id="PF01654">
    <property type="entry name" value="Cyt_bd_oxida_I"/>
    <property type="match status" value="1"/>
</dbReference>
<dbReference type="InterPro" id="IPR002585">
    <property type="entry name" value="Cyt-d_ubiquinol_oxidase_su_1"/>
</dbReference>
<dbReference type="GO" id="GO:0009055">
    <property type="term" value="F:electron transfer activity"/>
    <property type="evidence" value="ECO:0007669"/>
    <property type="project" value="InterPro"/>
</dbReference>
<evidence type="ECO:0000256" key="1">
    <source>
        <dbReference type="ARBA" id="ARBA00004651"/>
    </source>
</evidence>
<feature type="transmembrane region" description="Helical" evidence="11">
    <location>
        <begin position="371"/>
        <end position="392"/>
    </location>
</feature>
<evidence type="ECO:0000256" key="7">
    <source>
        <dbReference type="ARBA" id="ARBA00022982"/>
    </source>
</evidence>
<dbReference type="GO" id="GO:0005886">
    <property type="term" value="C:plasma membrane"/>
    <property type="evidence" value="ECO:0007669"/>
    <property type="project" value="UniProtKB-SubCell"/>
</dbReference>
<feature type="transmembrane region" description="Helical" evidence="11">
    <location>
        <begin position="200"/>
        <end position="220"/>
    </location>
</feature>
<evidence type="ECO:0000256" key="5">
    <source>
        <dbReference type="ARBA" id="ARBA00022692"/>
    </source>
</evidence>